<dbReference type="GO" id="GO:0006508">
    <property type="term" value="P:proteolysis"/>
    <property type="evidence" value="ECO:0007669"/>
    <property type="project" value="InterPro"/>
</dbReference>
<feature type="compositionally biased region" description="Acidic residues" evidence="1">
    <location>
        <begin position="44"/>
        <end position="57"/>
    </location>
</feature>
<evidence type="ECO:0000256" key="1">
    <source>
        <dbReference type="SAM" id="MobiDB-lite"/>
    </source>
</evidence>
<feature type="compositionally biased region" description="Low complexity" evidence="1">
    <location>
        <begin position="69"/>
        <end position="85"/>
    </location>
</feature>
<dbReference type="Proteomes" id="UP000601435">
    <property type="component" value="Unassembled WGS sequence"/>
</dbReference>
<protein>
    <submittedName>
        <fullName evidence="2">Uncharacterized protein</fullName>
    </submittedName>
</protein>
<comment type="caution">
    <text evidence="2">The sequence shown here is derived from an EMBL/GenBank/DDBJ whole genome shotgun (WGS) entry which is preliminary data.</text>
</comment>
<dbReference type="EMBL" id="CAJNJA010034995">
    <property type="protein sequence ID" value="CAE7701124.1"/>
    <property type="molecule type" value="Genomic_DNA"/>
</dbReference>
<organism evidence="2 3">
    <name type="scientific">Symbiodinium necroappetens</name>
    <dbReference type="NCBI Taxonomy" id="1628268"/>
    <lineage>
        <taxon>Eukaryota</taxon>
        <taxon>Sar</taxon>
        <taxon>Alveolata</taxon>
        <taxon>Dinophyceae</taxon>
        <taxon>Suessiales</taxon>
        <taxon>Symbiodiniaceae</taxon>
        <taxon>Symbiodinium</taxon>
    </lineage>
</organism>
<evidence type="ECO:0000313" key="2">
    <source>
        <dbReference type="EMBL" id="CAE7701124.1"/>
    </source>
</evidence>
<gene>
    <name evidence="2" type="ORF">SNEC2469_LOCUS20197</name>
</gene>
<reference evidence="2" key="1">
    <citation type="submission" date="2021-02" db="EMBL/GenBank/DDBJ databases">
        <authorList>
            <person name="Dougan E. K."/>
            <person name="Rhodes N."/>
            <person name="Thang M."/>
            <person name="Chan C."/>
        </authorList>
    </citation>
    <scope>NUCLEOTIDE SEQUENCE</scope>
</reference>
<dbReference type="AlphaFoldDB" id="A0A812X1G9"/>
<keyword evidence="3" id="KW-1185">Reference proteome</keyword>
<sequence>RYTREVAWFVQSTAIHKRRDFGLPTIPDDEGYEGSWGWGWGDTVWDEPEDPREDPDAGVDNPEAQPAEASAGTPAPPGATGSSPSHHAEVTSQAGSVKPSKTTEVPKAVDELSMADSFILEVLRGWRLMQASGLNAEERRDILATTKNSMEYSVIAAALQNLWDDQLFGRGYHSHVPHHQAYYADAMDNNEADYAFYQEGEDSWWSDPDGWWYEGNYMDDSGHYGEDDWWNSEWPPYEAQALPEAEDPAIQEKLQEAQQAERVAEGLAAEATRTWAEAQRATQALRRDRGFGAVMHKGKGSGKCFNCGGKNRAFVAETEDYWAYFSNKGKGKFRPKGKKGPWMQAHAIWNKGKSKGKPKGKDSGRSVNAYSSEMFLGGLEFSGLEMAATQAATTTASSSDHDARHGMIDSGATASAAPEAVVKGLISSILTQDKGAKIEFDQSARPYFRFGNGRWGRALCRVHLSSVVSGQLRSFSLYVLPNPDEYFKSGLDKSSLVPVLVGMDCLGKNGIGILVDVASGLAMNTYEDNPEIYKLHVNKKGHFTFDI</sequence>
<dbReference type="GO" id="GO:0004190">
    <property type="term" value="F:aspartic-type endopeptidase activity"/>
    <property type="evidence" value="ECO:0007669"/>
    <property type="project" value="InterPro"/>
</dbReference>
<dbReference type="OrthoDB" id="421523at2759"/>
<feature type="non-terminal residue" evidence="2">
    <location>
        <position position="1"/>
    </location>
</feature>
<feature type="non-terminal residue" evidence="2">
    <location>
        <position position="547"/>
    </location>
</feature>
<accession>A0A812X1G9</accession>
<name>A0A812X1G9_9DINO</name>
<proteinExistence type="predicted"/>
<dbReference type="PROSITE" id="PS00141">
    <property type="entry name" value="ASP_PROTEASE"/>
    <property type="match status" value="1"/>
</dbReference>
<feature type="compositionally biased region" description="Polar residues" evidence="1">
    <location>
        <begin position="90"/>
        <end position="103"/>
    </location>
</feature>
<evidence type="ECO:0000313" key="3">
    <source>
        <dbReference type="Proteomes" id="UP000601435"/>
    </source>
</evidence>
<dbReference type="InterPro" id="IPR001969">
    <property type="entry name" value="Aspartic_peptidase_AS"/>
</dbReference>
<feature type="region of interest" description="Disordered" evidence="1">
    <location>
        <begin position="21"/>
        <end position="103"/>
    </location>
</feature>